<dbReference type="InterPro" id="IPR040335">
    <property type="entry name" value="MVB12A"/>
</dbReference>
<dbReference type="AlphaFoldDB" id="A0A7R9FR08"/>
<keyword evidence="6" id="KW-0653">Protein transport</keyword>
<evidence type="ECO:0000259" key="11">
    <source>
        <dbReference type="PROSITE" id="PS51498"/>
    </source>
</evidence>
<reference evidence="13" key="1">
    <citation type="submission" date="2020-11" db="EMBL/GenBank/DDBJ databases">
        <authorList>
            <person name="Tran Van P."/>
        </authorList>
    </citation>
    <scope>NUCLEOTIDE SEQUENCE</scope>
</reference>
<dbReference type="PROSITE" id="PS51498">
    <property type="entry name" value="MABP"/>
    <property type="match status" value="1"/>
</dbReference>
<keyword evidence="10" id="KW-1133">Transmembrane helix</keyword>
<evidence type="ECO:0000259" key="12">
    <source>
        <dbReference type="PROSITE" id="PS51778"/>
    </source>
</evidence>
<dbReference type="EMBL" id="CAJPEV010003774">
    <property type="protein sequence ID" value="CAG0900507.1"/>
    <property type="molecule type" value="Genomic_DNA"/>
</dbReference>
<feature type="region of interest" description="Disordered" evidence="9">
    <location>
        <begin position="340"/>
        <end position="373"/>
    </location>
</feature>
<dbReference type="InterPro" id="IPR031968">
    <property type="entry name" value="VASt"/>
</dbReference>
<dbReference type="GO" id="GO:0042058">
    <property type="term" value="P:regulation of epidermal growth factor receptor signaling pathway"/>
    <property type="evidence" value="ECO:0007669"/>
    <property type="project" value="TreeGrafter"/>
</dbReference>
<dbReference type="PANTHER" id="PTHR31612:SF2">
    <property type="entry name" value="MULTIVESICULAR BODY SUBUNIT 12A"/>
    <property type="match status" value="1"/>
</dbReference>
<keyword evidence="5" id="KW-0967">Endosome</keyword>
<keyword evidence="4" id="KW-0813">Transport</keyword>
<name>A0A7R9FR08_9CRUS</name>
<dbReference type="OrthoDB" id="6021306at2759"/>
<dbReference type="EMBL" id="LR903291">
    <property type="protein sequence ID" value="CAD7251728.1"/>
    <property type="molecule type" value="Genomic_DNA"/>
</dbReference>
<dbReference type="GO" id="GO:0046755">
    <property type="term" value="P:viral budding"/>
    <property type="evidence" value="ECO:0007669"/>
    <property type="project" value="TreeGrafter"/>
</dbReference>
<comment type="function">
    <text evidence="8">Component of the ESCRT-I complex, a regulator of vesicular trafficking process. Required for the sorting of endocytic ubiquitinated cargos into multivesicular bodies.</text>
</comment>
<keyword evidence="14" id="KW-1185">Reference proteome</keyword>
<gene>
    <name evidence="13" type="ORF">DSTB1V02_LOCUS11490</name>
</gene>
<evidence type="ECO:0000256" key="2">
    <source>
        <dbReference type="ARBA" id="ARBA00004481"/>
    </source>
</evidence>
<feature type="region of interest" description="Disordered" evidence="9">
    <location>
        <begin position="171"/>
        <end position="202"/>
    </location>
</feature>
<dbReference type="GO" id="GO:0032801">
    <property type="term" value="P:receptor catabolic process"/>
    <property type="evidence" value="ECO:0007669"/>
    <property type="project" value="TreeGrafter"/>
</dbReference>
<evidence type="ECO:0000256" key="4">
    <source>
        <dbReference type="ARBA" id="ARBA00022448"/>
    </source>
</evidence>
<dbReference type="GO" id="GO:0015031">
    <property type="term" value="P:protein transport"/>
    <property type="evidence" value="ECO:0007669"/>
    <property type="project" value="UniProtKB-KW"/>
</dbReference>
<keyword evidence="10" id="KW-0812">Transmembrane</keyword>
<organism evidence="13">
    <name type="scientific">Darwinula stevensoni</name>
    <dbReference type="NCBI Taxonomy" id="69355"/>
    <lineage>
        <taxon>Eukaryota</taxon>
        <taxon>Metazoa</taxon>
        <taxon>Ecdysozoa</taxon>
        <taxon>Arthropoda</taxon>
        <taxon>Crustacea</taxon>
        <taxon>Oligostraca</taxon>
        <taxon>Ostracoda</taxon>
        <taxon>Podocopa</taxon>
        <taxon>Podocopida</taxon>
        <taxon>Darwinulocopina</taxon>
        <taxon>Darwinuloidea</taxon>
        <taxon>Darwinulidae</taxon>
        <taxon>Darwinula</taxon>
    </lineage>
</organism>
<evidence type="ECO:0000256" key="6">
    <source>
        <dbReference type="ARBA" id="ARBA00022927"/>
    </source>
</evidence>
<evidence type="ECO:0000256" key="1">
    <source>
        <dbReference type="ARBA" id="ARBA00004414"/>
    </source>
</evidence>
<evidence type="ECO:0000256" key="8">
    <source>
        <dbReference type="ARBA" id="ARBA00053101"/>
    </source>
</evidence>
<dbReference type="InterPro" id="IPR023341">
    <property type="entry name" value="MABP"/>
</dbReference>
<dbReference type="Pfam" id="PF16016">
    <property type="entry name" value="VASt"/>
    <property type="match status" value="1"/>
</dbReference>
<comment type="similarity">
    <text evidence="3">Belongs to the MVB12 family.</text>
</comment>
<dbReference type="InterPro" id="IPR018798">
    <property type="entry name" value="MVB12A/B"/>
</dbReference>
<evidence type="ECO:0000256" key="10">
    <source>
        <dbReference type="SAM" id="Phobius"/>
    </source>
</evidence>
<dbReference type="GO" id="GO:0019075">
    <property type="term" value="P:virus maturation"/>
    <property type="evidence" value="ECO:0007669"/>
    <property type="project" value="TreeGrafter"/>
</dbReference>
<protein>
    <recommendedName>
        <fullName evidence="15">VASt domain-containing protein</fullName>
    </recommendedName>
</protein>
<dbReference type="FunFam" id="2.100.10.50:FF:000002">
    <property type="entry name" value="Multivesicular body subunit 12B"/>
    <property type="match status" value="1"/>
</dbReference>
<evidence type="ECO:0000256" key="7">
    <source>
        <dbReference type="ARBA" id="ARBA00023136"/>
    </source>
</evidence>
<evidence type="ECO:0000313" key="14">
    <source>
        <dbReference type="Proteomes" id="UP000677054"/>
    </source>
</evidence>
<evidence type="ECO:0000256" key="5">
    <source>
        <dbReference type="ARBA" id="ARBA00022753"/>
    </source>
</evidence>
<evidence type="ECO:0000313" key="13">
    <source>
        <dbReference type="EMBL" id="CAD7251728.1"/>
    </source>
</evidence>
<proteinExistence type="inferred from homology"/>
<dbReference type="PANTHER" id="PTHR31612">
    <property type="entry name" value="MULTIVESICULAR BODY SUBUNIT 12A"/>
    <property type="match status" value="1"/>
</dbReference>
<feature type="domain" description="MABP" evidence="11">
    <location>
        <begin position="205"/>
        <end position="350"/>
    </location>
</feature>
<evidence type="ECO:0000256" key="9">
    <source>
        <dbReference type="SAM" id="MobiDB-lite"/>
    </source>
</evidence>
<feature type="domain" description="VASt" evidence="12">
    <location>
        <begin position="345"/>
        <end position="525"/>
    </location>
</feature>
<dbReference type="Gene3D" id="2.100.10.50">
    <property type="match status" value="1"/>
</dbReference>
<dbReference type="GO" id="GO:0031902">
    <property type="term" value="C:late endosome membrane"/>
    <property type="evidence" value="ECO:0007669"/>
    <property type="project" value="UniProtKB-SubCell"/>
</dbReference>
<evidence type="ECO:0008006" key="15">
    <source>
        <dbReference type="Google" id="ProtNLM"/>
    </source>
</evidence>
<evidence type="ECO:0000256" key="3">
    <source>
        <dbReference type="ARBA" id="ARBA00010432"/>
    </source>
</evidence>
<sequence>MESPLQDSSQCSRHAHCLPDGERKETHYTLEGAHEVWAVERCRCEGEGEAAGCRRVPRRVTFFPDGPFQVTKDLGQCVGHCPGKGKTSHCQAERNTTIHLDGPNGSVGAEVVVSCACESSCYRSPHFHVLYDYANSTSGEPLVRVRRGVVPAVVPVAGGAVRAAHVPELRRGGPVAEEQAGPGESSPITNAMTQEDRSQIQNEDEKPITGLCIVEDVSKCPESYHVISKTVDGATADLWKDGYFQKKVKRFLCVSKIPNAYLVESIKVIGDGENPPGGYTNISATKDTGQKAIRKKTLCVRQLPQQNATQMITDVILLSRDNSKPPDGYYTAGLHGSSPLYPHLNGSQGSSSPNPASPTLLNGGYFPARPAPQPPPLANRVNRPATGTLGVLTGLEGVPFVFGSKLQTRSNISTVNLPRLKSWNRETALAEVMDKATRPGYIYAVDCDVVNHGIPYGDNFYVFVHFCMTRVSASECRIILYGQVKYRKSTWGLIKNFIEKNTYSGMEEYYGKLASELLRVTGEQIGGNKRVRGRRTSMRKTYESGVIESSDSPLTQVPPHPRLSLGKIVPMIPQSQEGLLSGLSILSSSGLLKLIAILLIGLLISNVYLFYQLRSLEDQASLFQRPVITFQRMPASDAEWVEALKQQEKLHQAEVSQWKDIISMATALLKKAETSMELLQQQLRDRPLHTNTPER</sequence>
<dbReference type="Pfam" id="PF10240">
    <property type="entry name" value="DUF2464"/>
    <property type="match status" value="1"/>
</dbReference>
<feature type="compositionally biased region" description="Polar residues" evidence="9">
    <location>
        <begin position="345"/>
        <end position="360"/>
    </location>
</feature>
<comment type="subcellular location">
    <subcellularLocation>
        <location evidence="2">Endosome membrane</location>
        <topology evidence="2">Peripheral membrane protein</topology>
    </subcellularLocation>
    <subcellularLocation>
        <location evidence="1">Late endosome membrane</location>
    </subcellularLocation>
</comment>
<accession>A0A7R9FR08</accession>
<dbReference type="PROSITE" id="PS51778">
    <property type="entry name" value="VAST"/>
    <property type="match status" value="1"/>
</dbReference>
<dbReference type="Proteomes" id="UP000677054">
    <property type="component" value="Unassembled WGS sequence"/>
</dbReference>
<keyword evidence="7 10" id="KW-0472">Membrane</keyword>
<dbReference type="GO" id="GO:0032510">
    <property type="term" value="P:endosome to lysosome transport via multivesicular body sorting pathway"/>
    <property type="evidence" value="ECO:0007669"/>
    <property type="project" value="TreeGrafter"/>
</dbReference>
<feature type="transmembrane region" description="Helical" evidence="10">
    <location>
        <begin position="591"/>
        <end position="611"/>
    </location>
</feature>
<dbReference type="GO" id="GO:0005829">
    <property type="term" value="C:cytosol"/>
    <property type="evidence" value="ECO:0007669"/>
    <property type="project" value="TreeGrafter"/>
</dbReference>
<dbReference type="GO" id="GO:0000813">
    <property type="term" value="C:ESCRT I complex"/>
    <property type="evidence" value="ECO:0007669"/>
    <property type="project" value="InterPro"/>
</dbReference>